<name>A0ABU7JYZ1_9NOCA</name>
<sequence length="266" mass="29196">MRDHRSARAVALLLAACLSVAACSAATAAPPERRTVFGSTGSLGEGTVRTYTTVDRDGNPIAVGLRMSSAALDGLPHSDVTSVLDLPGEASATVFDHVMLNWNPHGHGPSTLFDRPHVDVHFYMTDTAAVEAIDPASPDFWARATHLPEAKYIPSDYVTPPGPLAVLMAAPFMGVHWMDATAGMIPGVYDFTQTFLNGTWDGDYTFMEPMFTRAWLLTEPTLREHVKQPQAYQHTAWYPTVYAVRFDYATQEFDIALEGMVFRQQS</sequence>
<feature type="chain" id="PRO_5046041277" evidence="1">
    <location>
        <begin position="29"/>
        <end position="266"/>
    </location>
</feature>
<dbReference type="Pfam" id="PF18197">
    <property type="entry name" value="TTHB210-like"/>
    <property type="match status" value="1"/>
</dbReference>
<dbReference type="PROSITE" id="PS51257">
    <property type="entry name" value="PROKAR_LIPOPROTEIN"/>
    <property type="match status" value="1"/>
</dbReference>
<dbReference type="InterPro" id="IPR040832">
    <property type="entry name" value="TTHB210-like_dom"/>
</dbReference>
<dbReference type="CDD" id="cd11669">
    <property type="entry name" value="TTHB210-like"/>
    <property type="match status" value="1"/>
</dbReference>
<evidence type="ECO:0000256" key="1">
    <source>
        <dbReference type="SAM" id="SignalP"/>
    </source>
</evidence>
<protein>
    <submittedName>
        <fullName evidence="3">DUF5602 domain-containing protein</fullName>
    </submittedName>
</protein>
<dbReference type="Proteomes" id="UP001331936">
    <property type="component" value="Unassembled WGS sequence"/>
</dbReference>
<dbReference type="EMBL" id="JAUZMZ010000260">
    <property type="protein sequence ID" value="MEE2035235.1"/>
    <property type="molecule type" value="Genomic_DNA"/>
</dbReference>
<evidence type="ECO:0000313" key="3">
    <source>
        <dbReference type="EMBL" id="MEE2035235.1"/>
    </source>
</evidence>
<gene>
    <name evidence="3" type="ORF">Q8814_24535</name>
</gene>
<keyword evidence="1" id="KW-0732">Signal</keyword>
<comment type="caution">
    <text evidence="3">The sequence shown here is derived from an EMBL/GenBank/DDBJ whole genome shotgun (WGS) entry which is preliminary data.</text>
</comment>
<evidence type="ECO:0000313" key="4">
    <source>
        <dbReference type="Proteomes" id="UP001331936"/>
    </source>
</evidence>
<reference evidence="3 4" key="1">
    <citation type="submission" date="2023-08" db="EMBL/GenBank/DDBJ databases">
        <authorList>
            <person name="Girao M."/>
            <person name="Carvalho M.F."/>
        </authorList>
    </citation>
    <scope>NUCLEOTIDE SEQUENCE [LARGE SCALE GENOMIC DNA]</scope>
    <source>
        <strain evidence="3 4">CC-R104</strain>
    </source>
</reference>
<keyword evidence="4" id="KW-1185">Reference proteome</keyword>
<feature type="signal peptide" evidence="1">
    <location>
        <begin position="1"/>
        <end position="28"/>
    </location>
</feature>
<accession>A0ABU7JYZ1</accession>
<feature type="domain" description="TTHB210-like" evidence="2">
    <location>
        <begin position="55"/>
        <end position="102"/>
    </location>
</feature>
<dbReference type="InterPro" id="IPR033786">
    <property type="entry name" value="TTHB210-like"/>
</dbReference>
<evidence type="ECO:0000259" key="2">
    <source>
        <dbReference type="Pfam" id="PF18197"/>
    </source>
</evidence>
<dbReference type="RefSeq" id="WP_330154572.1">
    <property type="nucleotide sequence ID" value="NZ_JAUZMZ010000260.1"/>
</dbReference>
<organism evidence="3 4">
    <name type="scientific">Rhodococcus chondri</name>
    <dbReference type="NCBI Taxonomy" id="3065941"/>
    <lineage>
        <taxon>Bacteria</taxon>
        <taxon>Bacillati</taxon>
        <taxon>Actinomycetota</taxon>
        <taxon>Actinomycetes</taxon>
        <taxon>Mycobacteriales</taxon>
        <taxon>Nocardiaceae</taxon>
        <taxon>Rhodococcus</taxon>
    </lineage>
</organism>
<proteinExistence type="predicted"/>